<evidence type="ECO:0000313" key="2">
    <source>
        <dbReference type="Proteomes" id="UP001597375"/>
    </source>
</evidence>
<dbReference type="RefSeq" id="WP_386821146.1">
    <property type="nucleotide sequence ID" value="NZ_JBHUIT010000031.1"/>
</dbReference>
<dbReference type="Proteomes" id="UP001597375">
    <property type="component" value="Unassembled WGS sequence"/>
</dbReference>
<organism evidence="1 2">
    <name type="scientific">Luteolibacter algae</name>
    <dbReference type="NCBI Taxonomy" id="454151"/>
    <lineage>
        <taxon>Bacteria</taxon>
        <taxon>Pseudomonadati</taxon>
        <taxon>Verrucomicrobiota</taxon>
        <taxon>Verrucomicrobiia</taxon>
        <taxon>Verrucomicrobiales</taxon>
        <taxon>Verrucomicrobiaceae</taxon>
        <taxon>Luteolibacter</taxon>
    </lineage>
</organism>
<accession>A0ABW5DAK1</accession>
<dbReference type="EMBL" id="JBHUIT010000031">
    <property type="protein sequence ID" value="MFD2257786.1"/>
    <property type="molecule type" value="Genomic_DNA"/>
</dbReference>
<evidence type="ECO:0000313" key="1">
    <source>
        <dbReference type="EMBL" id="MFD2257786.1"/>
    </source>
</evidence>
<reference evidence="2" key="1">
    <citation type="journal article" date="2019" name="Int. J. Syst. Evol. Microbiol.">
        <title>The Global Catalogue of Microorganisms (GCM) 10K type strain sequencing project: providing services to taxonomists for standard genome sequencing and annotation.</title>
        <authorList>
            <consortium name="The Broad Institute Genomics Platform"/>
            <consortium name="The Broad Institute Genome Sequencing Center for Infectious Disease"/>
            <person name="Wu L."/>
            <person name="Ma J."/>
        </authorList>
    </citation>
    <scope>NUCLEOTIDE SEQUENCE [LARGE SCALE GENOMIC DNA]</scope>
    <source>
        <strain evidence="2">CGMCC 4.7106</strain>
    </source>
</reference>
<name>A0ABW5DAK1_9BACT</name>
<protein>
    <submittedName>
        <fullName evidence="1">Uncharacterized protein</fullName>
    </submittedName>
</protein>
<keyword evidence="2" id="KW-1185">Reference proteome</keyword>
<comment type="caution">
    <text evidence="1">The sequence shown here is derived from an EMBL/GenBank/DDBJ whole genome shotgun (WGS) entry which is preliminary data.</text>
</comment>
<gene>
    <name evidence="1" type="ORF">ACFSSA_13980</name>
</gene>
<proteinExistence type="predicted"/>
<sequence>MNSSVFQAAPEFSARAERKSEAELVEICLVRTAEALSATGAAGDPDIFKALDQVRKSRSAGKPMELIETLARVIGHEEEHIAPVINSFSDAVASTLHPVPPSIPFASKLIAPSAFYDSFESMHRLGKRLLTPVIFAEDTDAIGMASVNPIAAAMLGEEIHYIVGKRFGIRPFITTARMDYESWAFLCRKHFEL</sequence>